<dbReference type="STRING" id="27349.A0A0L6UTM8"/>
<dbReference type="OrthoDB" id="2094832at2759"/>
<dbReference type="InterPro" id="IPR051654">
    <property type="entry name" value="Meroterpenoid_MTases"/>
</dbReference>
<accession>A0A0L6UTM8</accession>
<name>A0A0L6UTM8_9BASI</name>
<gene>
    <name evidence="3" type="ORF">VP01_4034g1</name>
</gene>
<organism evidence="3 4">
    <name type="scientific">Puccinia sorghi</name>
    <dbReference type="NCBI Taxonomy" id="27349"/>
    <lineage>
        <taxon>Eukaryota</taxon>
        <taxon>Fungi</taxon>
        <taxon>Dikarya</taxon>
        <taxon>Basidiomycota</taxon>
        <taxon>Pucciniomycotina</taxon>
        <taxon>Pucciniomycetes</taxon>
        <taxon>Pucciniales</taxon>
        <taxon>Pucciniaceae</taxon>
        <taxon>Puccinia</taxon>
    </lineage>
</organism>
<protein>
    <submittedName>
        <fullName evidence="3">Uncharacterized protein</fullName>
    </submittedName>
</protein>
<dbReference type="Proteomes" id="UP000037035">
    <property type="component" value="Unassembled WGS sequence"/>
</dbReference>
<reference evidence="3 4" key="1">
    <citation type="submission" date="2015-08" db="EMBL/GenBank/DDBJ databases">
        <title>Next Generation Sequencing and Analysis of the Genome of Puccinia sorghi L Schw, the Causal Agent of Maize Common Rust.</title>
        <authorList>
            <person name="Rochi L."/>
            <person name="Burguener G."/>
            <person name="Darino M."/>
            <person name="Turjanski A."/>
            <person name="Kreff E."/>
            <person name="Dieguez M.J."/>
            <person name="Sacco F."/>
        </authorList>
    </citation>
    <scope>NUCLEOTIDE SEQUENCE [LARGE SCALE GENOMIC DNA]</scope>
    <source>
        <strain evidence="3 4">RO10H11247</strain>
    </source>
</reference>
<dbReference type="VEuPathDB" id="FungiDB:VP01_4034g1"/>
<comment type="caution">
    <text evidence="3">The sequence shown here is derived from an EMBL/GenBank/DDBJ whole genome shotgun (WGS) entry which is preliminary data.</text>
</comment>
<dbReference type="PANTHER" id="PTHR35897:SF1">
    <property type="entry name" value="METHYLTRANSFERASE AUSD"/>
    <property type="match status" value="1"/>
</dbReference>
<evidence type="ECO:0000313" key="3">
    <source>
        <dbReference type="EMBL" id="KNZ51235.1"/>
    </source>
</evidence>
<keyword evidence="2" id="KW-0949">S-adenosyl-L-methionine</keyword>
<dbReference type="EMBL" id="LAVV01009096">
    <property type="protein sequence ID" value="KNZ51235.1"/>
    <property type="molecule type" value="Genomic_DNA"/>
</dbReference>
<evidence type="ECO:0000256" key="2">
    <source>
        <dbReference type="ARBA" id="ARBA00022691"/>
    </source>
</evidence>
<sequence>MDHLIQPLPALLALKGGKEQTLPTGEDTIVLGKIVTLISPLHEVDPESLPDNCGIKAETVALPPESQAEYPLDDPRQSQSLEFFKKATGIQDGADLKSHIIKIRDAAYARFPYPCIWGDVDGPVDRDVRYAMEYIGFEFLKGKNLSHPFYAEMKRNCLLPGEEVKIFVDLGTFVGVDLRQVVGDGFDANNVLGIDIHSGKTGQGFLFFFCNEFFVEWRDLGHQLFKDGEGAPPFYLGDIFKTKTLNQEPASAGRPGLDLRTLKDLNSLKGRVSFISANQLFHLFSEEDQVKLAERCAQLLSLVPGAAIFGTQLGLPKEKLEDFLSVYLPISLSWEKLWRKVLGEKIKVTVKLEEAESHHPYRDFSRVGDELHWLYWSVARTA</sequence>
<dbReference type="GO" id="GO:0016740">
    <property type="term" value="F:transferase activity"/>
    <property type="evidence" value="ECO:0007669"/>
    <property type="project" value="UniProtKB-KW"/>
</dbReference>
<keyword evidence="1" id="KW-0808">Transferase</keyword>
<keyword evidence="4" id="KW-1185">Reference proteome</keyword>
<dbReference type="AlphaFoldDB" id="A0A0L6UTM8"/>
<dbReference type="PANTHER" id="PTHR35897">
    <property type="entry name" value="METHYLTRANSFERASE AUSD"/>
    <property type="match status" value="1"/>
</dbReference>
<evidence type="ECO:0000256" key="1">
    <source>
        <dbReference type="ARBA" id="ARBA00022679"/>
    </source>
</evidence>
<proteinExistence type="predicted"/>
<evidence type="ECO:0000313" key="4">
    <source>
        <dbReference type="Proteomes" id="UP000037035"/>
    </source>
</evidence>